<dbReference type="InterPro" id="IPR025517">
    <property type="entry name" value="DUF4405"/>
</dbReference>
<keyword evidence="4" id="KW-1185">Reference proteome</keyword>
<evidence type="ECO:0000259" key="2">
    <source>
        <dbReference type="Pfam" id="PF14358"/>
    </source>
</evidence>
<name>A0A6C2UQ77_9BACT</name>
<protein>
    <recommendedName>
        <fullName evidence="2">Flavinylation-associated cytochrome domain-containing protein</fullName>
    </recommendedName>
</protein>
<proteinExistence type="predicted"/>
<evidence type="ECO:0000313" key="3">
    <source>
        <dbReference type="EMBL" id="VGO22229.1"/>
    </source>
</evidence>
<keyword evidence="1" id="KW-0812">Transmembrane</keyword>
<feature type="domain" description="Flavinylation-associated cytochrome" evidence="2">
    <location>
        <begin position="6"/>
        <end position="72"/>
    </location>
</feature>
<dbReference type="RefSeq" id="WP_136063626.1">
    <property type="nucleotide sequence ID" value="NZ_CAAHFH010000002.1"/>
</dbReference>
<evidence type="ECO:0000256" key="1">
    <source>
        <dbReference type="SAM" id="Phobius"/>
    </source>
</evidence>
<reference evidence="3 4" key="1">
    <citation type="submission" date="2019-04" db="EMBL/GenBank/DDBJ databases">
        <authorList>
            <person name="Van Vliet M D."/>
        </authorList>
    </citation>
    <scope>NUCLEOTIDE SEQUENCE [LARGE SCALE GENOMIC DNA]</scope>
    <source>
        <strain evidence="3 4">F21</strain>
    </source>
</reference>
<feature type="transmembrane region" description="Helical" evidence="1">
    <location>
        <begin position="56"/>
        <end position="79"/>
    </location>
</feature>
<organism evidence="3 4">
    <name type="scientific">Pontiella sulfatireligans</name>
    <dbReference type="NCBI Taxonomy" id="2750658"/>
    <lineage>
        <taxon>Bacteria</taxon>
        <taxon>Pseudomonadati</taxon>
        <taxon>Kiritimatiellota</taxon>
        <taxon>Kiritimatiellia</taxon>
        <taxon>Kiritimatiellales</taxon>
        <taxon>Pontiellaceae</taxon>
        <taxon>Pontiella</taxon>
    </lineage>
</organism>
<sequence length="274" mass="29847">MKLRKITSLTTLLSFILLLATSIILYITPQGKIAFWANWKIGGLGKEQWGALHTNLGFLFIIAGLIHTILNWGPIVAYMKNKAKKLKVFTADFNVALIITLVIAGFTLFEIPPINAVQTFNESLKEAAAEEYGEPPYGHAEASPLKTFCQRTGLDLKDALKKLEKAKLQSVSATATLAEISKANAMTPQQVYMIIKPAPVKGKVKEMAMSPGMGFGRKTLESVCSEFGLDAQSISDGLKGLGIEASSGESMKEIAEKSDTDPHAIYEAIRQLQE</sequence>
<gene>
    <name evidence="3" type="ORF">SCARR_04311</name>
</gene>
<feature type="transmembrane region" description="Helical" evidence="1">
    <location>
        <begin position="12"/>
        <end position="36"/>
    </location>
</feature>
<keyword evidence="1" id="KW-1133">Transmembrane helix</keyword>
<feature type="transmembrane region" description="Helical" evidence="1">
    <location>
        <begin position="91"/>
        <end position="109"/>
    </location>
</feature>
<dbReference type="Pfam" id="PF14358">
    <property type="entry name" value="DUF4405"/>
    <property type="match status" value="1"/>
</dbReference>
<dbReference type="AlphaFoldDB" id="A0A6C2UQ77"/>
<evidence type="ECO:0000313" key="4">
    <source>
        <dbReference type="Proteomes" id="UP000346198"/>
    </source>
</evidence>
<accession>A0A6C2UQ77</accession>
<dbReference type="EMBL" id="CAAHFH010000002">
    <property type="protein sequence ID" value="VGO22229.1"/>
    <property type="molecule type" value="Genomic_DNA"/>
</dbReference>
<dbReference type="Proteomes" id="UP000346198">
    <property type="component" value="Unassembled WGS sequence"/>
</dbReference>
<keyword evidence="1" id="KW-0472">Membrane</keyword>